<name>A0A834YYY5_TETSI</name>
<proteinExistence type="predicted"/>
<feature type="region of interest" description="Disordered" evidence="1">
    <location>
        <begin position="1"/>
        <end position="53"/>
    </location>
</feature>
<organism evidence="2 3">
    <name type="scientific">Tetracentron sinense</name>
    <name type="common">Spur-leaf</name>
    <dbReference type="NCBI Taxonomy" id="13715"/>
    <lineage>
        <taxon>Eukaryota</taxon>
        <taxon>Viridiplantae</taxon>
        <taxon>Streptophyta</taxon>
        <taxon>Embryophyta</taxon>
        <taxon>Tracheophyta</taxon>
        <taxon>Spermatophyta</taxon>
        <taxon>Magnoliopsida</taxon>
        <taxon>Trochodendrales</taxon>
        <taxon>Trochodendraceae</taxon>
        <taxon>Tetracentron</taxon>
    </lineage>
</organism>
<sequence>MDGQKDATMEKRKHDGRDAEKHKERYNREPEAHVKNGHGISSGGIERDERNEQYQGKTICVSEDEESSAKKPKLFNSDKRTGYVKDETVCKVTSEHAHSFTSEAEAANDLNAAKVAAMKAAELVNRNLIGGGYMSTDQKKKLLWGNKKNTTAEEVLFKTYFFFIFNNSGHCWDMPVVFNKLMVIADSSPYFYYYSGCEGRRPRWECPNPNREVEGTPAGFREAVYCWTPTVGLGL</sequence>
<gene>
    <name evidence="2" type="ORF">HHK36_017145</name>
</gene>
<dbReference type="OrthoDB" id="1928974at2759"/>
<feature type="compositionally biased region" description="Basic and acidic residues" evidence="1">
    <location>
        <begin position="1"/>
        <end position="34"/>
    </location>
</feature>
<dbReference type="PANTHER" id="PTHR22426:SF2">
    <property type="entry name" value="ARGININE_SERINE-RICH COILED-COIL PROTEIN 2"/>
    <property type="match status" value="1"/>
</dbReference>
<comment type="caution">
    <text evidence="2">The sequence shown here is derived from an EMBL/GenBank/DDBJ whole genome shotgun (WGS) entry which is preliminary data.</text>
</comment>
<evidence type="ECO:0000256" key="1">
    <source>
        <dbReference type="SAM" id="MobiDB-lite"/>
    </source>
</evidence>
<accession>A0A834YYY5</accession>
<dbReference type="Proteomes" id="UP000655225">
    <property type="component" value="Unassembled WGS sequence"/>
</dbReference>
<evidence type="ECO:0000313" key="2">
    <source>
        <dbReference type="EMBL" id="KAF8398219.1"/>
    </source>
</evidence>
<keyword evidence="3" id="KW-1185">Reference proteome</keyword>
<dbReference type="EMBL" id="JABCRI010000011">
    <property type="protein sequence ID" value="KAF8398219.1"/>
    <property type="molecule type" value="Genomic_DNA"/>
</dbReference>
<evidence type="ECO:0000313" key="3">
    <source>
        <dbReference type="Proteomes" id="UP000655225"/>
    </source>
</evidence>
<protein>
    <submittedName>
        <fullName evidence="2">Uncharacterized protein</fullName>
    </submittedName>
</protein>
<reference evidence="2 3" key="1">
    <citation type="submission" date="2020-04" db="EMBL/GenBank/DDBJ databases">
        <title>Plant Genome Project.</title>
        <authorList>
            <person name="Zhang R.-G."/>
        </authorList>
    </citation>
    <scope>NUCLEOTIDE SEQUENCE [LARGE SCALE GENOMIC DNA]</scope>
    <source>
        <strain evidence="2">YNK0</strain>
        <tissue evidence="2">Leaf</tissue>
    </source>
</reference>
<dbReference type="PANTHER" id="PTHR22426">
    <property type="entry name" value="ARGININE_SERINE-RICH COILED-COIL PROTEIN 2"/>
    <property type="match status" value="1"/>
</dbReference>
<dbReference type="AlphaFoldDB" id="A0A834YYY5"/>